<evidence type="ECO:0000313" key="6">
    <source>
        <dbReference type="Proteomes" id="UP000235220"/>
    </source>
</evidence>
<dbReference type="CDD" id="cd17417">
    <property type="entry name" value="MFS_NPF5"/>
    <property type="match status" value="1"/>
</dbReference>
<dbReference type="PANTHER" id="PTHR11654">
    <property type="entry name" value="OLIGOPEPTIDE TRANSPORTER-RELATED"/>
    <property type="match status" value="1"/>
</dbReference>
<dbReference type="GO" id="GO:0042937">
    <property type="term" value="F:tripeptide transmembrane transporter activity"/>
    <property type="evidence" value="ECO:0007669"/>
    <property type="project" value="InterPro"/>
</dbReference>
<evidence type="ECO:0000313" key="7">
    <source>
        <dbReference type="RefSeq" id="XP_018821714.1"/>
    </source>
</evidence>
<dbReference type="InterPro" id="IPR000109">
    <property type="entry name" value="POT_fam"/>
</dbReference>
<evidence type="ECO:0000256" key="3">
    <source>
        <dbReference type="ARBA" id="ARBA00022692"/>
    </source>
</evidence>
<dbReference type="GO" id="GO:0071916">
    <property type="term" value="F:dipeptide transmembrane transporter activity"/>
    <property type="evidence" value="ECO:0007669"/>
    <property type="project" value="InterPro"/>
</dbReference>
<dbReference type="OrthoDB" id="8904098at2759"/>
<dbReference type="Pfam" id="PF00854">
    <property type="entry name" value="PTR2"/>
    <property type="match status" value="1"/>
</dbReference>
<evidence type="ECO:0000256" key="4">
    <source>
        <dbReference type="ARBA" id="ARBA00022989"/>
    </source>
</evidence>
<keyword evidence="6" id="KW-1185">Reference proteome</keyword>
<comment type="subcellular location">
    <subcellularLocation>
        <location evidence="1">Membrane</location>
        <topology evidence="1">Multi-pass membrane protein</topology>
    </subcellularLocation>
</comment>
<reference evidence="7" key="1">
    <citation type="submission" date="2025-08" db="UniProtKB">
        <authorList>
            <consortium name="RefSeq"/>
        </authorList>
    </citation>
    <scope>IDENTIFICATION</scope>
    <source>
        <tissue evidence="7">Leaves</tissue>
    </source>
</reference>
<gene>
    <name evidence="7" type="primary">LOC108991785</name>
</gene>
<dbReference type="InterPro" id="IPR036259">
    <property type="entry name" value="MFS_trans_sf"/>
</dbReference>
<dbReference type="SUPFAM" id="SSF103473">
    <property type="entry name" value="MFS general substrate transporter"/>
    <property type="match status" value="1"/>
</dbReference>
<keyword evidence="5" id="KW-0472">Membrane</keyword>
<proteinExistence type="inferred from homology"/>
<dbReference type="GeneID" id="108991785"/>
<dbReference type="Gramene" id="Jr07_38540_p1">
    <property type="protein sequence ID" value="cds.Jr07_38540_p1"/>
    <property type="gene ID" value="Jr07_38540"/>
</dbReference>
<dbReference type="GO" id="GO:0022857">
    <property type="term" value="F:transmembrane transporter activity"/>
    <property type="evidence" value="ECO:0000318"/>
    <property type="project" value="GO_Central"/>
</dbReference>
<evidence type="ECO:0000256" key="2">
    <source>
        <dbReference type="ARBA" id="ARBA00005982"/>
    </source>
</evidence>
<dbReference type="InterPro" id="IPR044739">
    <property type="entry name" value="NRT1/PTR"/>
</dbReference>
<dbReference type="GO" id="GO:0055085">
    <property type="term" value="P:transmembrane transport"/>
    <property type="evidence" value="ECO:0000318"/>
    <property type="project" value="GO_Central"/>
</dbReference>
<dbReference type="RefSeq" id="XP_018821714.1">
    <property type="nucleotide sequence ID" value="XM_018966169.2"/>
</dbReference>
<accession>A0A2I4EQP8</accession>
<evidence type="ECO:0000256" key="5">
    <source>
        <dbReference type="ARBA" id="ARBA00023136"/>
    </source>
</evidence>
<dbReference type="AlphaFoldDB" id="A0A2I4EQP8"/>
<comment type="similarity">
    <text evidence="2">Belongs to the major facilitator superfamily. Proton-dependent oligopeptide transporter (POT/PTR) (TC 2.A.17) family.</text>
</comment>
<dbReference type="Gene3D" id="1.20.1250.20">
    <property type="entry name" value="MFS general substrate transporter like domains"/>
    <property type="match status" value="1"/>
</dbReference>
<organism evidence="6 7">
    <name type="scientific">Juglans regia</name>
    <name type="common">English walnut</name>
    <dbReference type="NCBI Taxonomy" id="51240"/>
    <lineage>
        <taxon>Eukaryota</taxon>
        <taxon>Viridiplantae</taxon>
        <taxon>Streptophyta</taxon>
        <taxon>Embryophyta</taxon>
        <taxon>Tracheophyta</taxon>
        <taxon>Spermatophyta</taxon>
        <taxon>Magnoliopsida</taxon>
        <taxon>eudicotyledons</taxon>
        <taxon>Gunneridae</taxon>
        <taxon>Pentapetalae</taxon>
        <taxon>rosids</taxon>
        <taxon>fabids</taxon>
        <taxon>Fagales</taxon>
        <taxon>Juglandaceae</taxon>
        <taxon>Juglans</taxon>
    </lineage>
</organism>
<protein>
    <submittedName>
        <fullName evidence="7">Protein NRT1/ PTR FAMILY 5.1-like</fullName>
    </submittedName>
</protein>
<dbReference type="GO" id="GO:0016020">
    <property type="term" value="C:membrane"/>
    <property type="evidence" value="ECO:0000318"/>
    <property type="project" value="GO_Central"/>
</dbReference>
<dbReference type="Proteomes" id="UP000235220">
    <property type="component" value="Chromosome 7"/>
</dbReference>
<dbReference type="KEGG" id="jre:108991785"/>
<keyword evidence="3" id="KW-0812">Transmembrane</keyword>
<evidence type="ECO:0000256" key="1">
    <source>
        <dbReference type="ARBA" id="ARBA00004141"/>
    </source>
</evidence>
<sequence length="591" mass="66166">MEAKGSAYTQDGTVDLRGRPVLASKTGKWRACAFLVGYEAFERMAFYGVASNLVNYLTTQLHQDTISSVRDVNNWSGSVWITPILGAYIADTYMGRFWTFTVSLLVYVMGMVLLTAVVSLKSLKPSCTNEFCNKATASQISFFYLSLYIIAIGAGGTKPTISTFGADQFDDFNPHEKELKVSFFNWWMFSSFLGALLATLGLVYIQDNLGWGLGYGIPTVALLLSVFIFYSGTPIYRHKVRKSKNPATDLIRVPIAAFKNRKLQLPNNPSELHEFELQHYTSSGKRQVQHTPIFRFLDKAAIIKDASEDVSRPPCTVTQVEGAKLVLGMILIWVVTLVPNTIWAQINTLFVKQGTTLDRSLSPTFKIPAASLGSFVTLSMLLSVPMYDRYFVPFMRRRTGNSRGITLLQRLGIGFVIQVIATAAAYVVEVRRMHVIRENHIVGAKEIVPMSIFWLLPQYVLLGIADVFNAIGLLEFFYDQSPEDMQSLGTTFFTSGVGVGNFMNSFLVTMVDKVTRRDGGKSWIGNNLNESHLDYYYGFLLVISTLNLVAFLWASSKYIYKKEVTEAKEVVYHHQTEGKVVIDRSPLGLQV</sequence>
<name>A0A2I4EQP8_JUGRE</name>
<dbReference type="FunCoup" id="A0A2I4EQP8">
    <property type="interactions" value="1807"/>
</dbReference>
<keyword evidence="4" id="KW-1133">Transmembrane helix</keyword>